<dbReference type="InterPro" id="IPR016195">
    <property type="entry name" value="Pol/histidinol_Pase-like"/>
</dbReference>
<reference evidence="5" key="1">
    <citation type="submission" date="2022-01" db="EMBL/GenBank/DDBJ databases">
        <title>Genome Sequence Resource for Two Populations of Ditylenchus destructor, the Migratory Endoparasitic Phytonematode.</title>
        <authorList>
            <person name="Zhang H."/>
            <person name="Lin R."/>
            <person name="Xie B."/>
        </authorList>
    </citation>
    <scope>NUCLEOTIDE SEQUENCE</scope>
    <source>
        <strain evidence="5">BazhouSP</strain>
    </source>
</reference>
<keyword evidence="6" id="KW-1185">Reference proteome</keyword>
<comment type="subcellular location">
    <subcellularLocation>
        <location evidence="1">Nucleus</location>
    </subcellularLocation>
</comment>
<protein>
    <submittedName>
        <fullName evidence="5">RNase P subunit p30 domain-containing protein</fullName>
    </submittedName>
</protein>
<evidence type="ECO:0000313" key="6">
    <source>
        <dbReference type="Proteomes" id="UP001201812"/>
    </source>
</evidence>
<evidence type="ECO:0000256" key="2">
    <source>
        <dbReference type="ARBA" id="ARBA00007331"/>
    </source>
</evidence>
<keyword evidence="3" id="KW-0819">tRNA processing</keyword>
<evidence type="ECO:0000256" key="3">
    <source>
        <dbReference type="ARBA" id="ARBA00022694"/>
    </source>
</evidence>
<dbReference type="AlphaFoldDB" id="A0AAD4NC72"/>
<comment type="similarity">
    <text evidence="2">Belongs to the eukaryotic/archaeal RNase P protein component 3 family.</text>
</comment>
<dbReference type="Proteomes" id="UP001201812">
    <property type="component" value="Unassembled WGS sequence"/>
</dbReference>
<gene>
    <name evidence="5" type="ORF">DdX_04562</name>
</gene>
<dbReference type="PANTHER" id="PTHR13031:SF0">
    <property type="entry name" value="RIBONUCLEASE P PROTEIN SUBUNIT P30"/>
    <property type="match status" value="1"/>
</dbReference>
<dbReference type="GO" id="GO:0008033">
    <property type="term" value="P:tRNA processing"/>
    <property type="evidence" value="ECO:0007669"/>
    <property type="project" value="UniProtKB-KW"/>
</dbReference>
<evidence type="ECO:0000256" key="1">
    <source>
        <dbReference type="ARBA" id="ARBA00004123"/>
    </source>
</evidence>
<name>A0AAD4NC72_9BILA</name>
<feature type="region of interest" description="Disordered" evidence="4">
    <location>
        <begin position="45"/>
        <end position="75"/>
    </location>
</feature>
<dbReference type="GO" id="GO:0003723">
    <property type="term" value="F:RNA binding"/>
    <property type="evidence" value="ECO:0007669"/>
    <property type="project" value="TreeGrafter"/>
</dbReference>
<dbReference type="Gene3D" id="3.20.20.140">
    <property type="entry name" value="Metal-dependent hydrolases"/>
    <property type="match status" value="1"/>
</dbReference>
<dbReference type="GO" id="GO:0005655">
    <property type="term" value="C:nucleolar ribonuclease P complex"/>
    <property type="evidence" value="ECO:0007669"/>
    <property type="project" value="TreeGrafter"/>
</dbReference>
<proteinExistence type="inferred from homology"/>
<dbReference type="SUPFAM" id="SSF89550">
    <property type="entry name" value="PHP domain-like"/>
    <property type="match status" value="1"/>
</dbReference>
<dbReference type="EMBL" id="JAKKPZ010000004">
    <property type="protein sequence ID" value="KAI1722252.1"/>
    <property type="molecule type" value="Genomic_DNA"/>
</dbReference>
<dbReference type="PANTHER" id="PTHR13031">
    <property type="entry name" value="RIBONUCLEASE P SUBUNIT P30"/>
    <property type="match status" value="1"/>
</dbReference>
<organism evidence="5 6">
    <name type="scientific">Ditylenchus destructor</name>
    <dbReference type="NCBI Taxonomy" id="166010"/>
    <lineage>
        <taxon>Eukaryota</taxon>
        <taxon>Metazoa</taxon>
        <taxon>Ecdysozoa</taxon>
        <taxon>Nematoda</taxon>
        <taxon>Chromadorea</taxon>
        <taxon>Rhabditida</taxon>
        <taxon>Tylenchina</taxon>
        <taxon>Tylenchomorpha</taxon>
        <taxon>Sphaerularioidea</taxon>
        <taxon>Anguinidae</taxon>
        <taxon>Anguininae</taxon>
        <taxon>Ditylenchus</taxon>
    </lineage>
</organism>
<sequence length="290" mass="32687">MDFAELNLRHCGNPERTMNLVRRAVRMGYDAVVINIDIGDMEQSVSTNIEDEQPRKKKQKKGHAKSEQQNQPNPFLVDESKLDLSTLQQAGKKFRQFSRLTVQLTDATSVHKLMHHPKLKLYDVVAVRFEDEQILMTLMRKGEFIDLISIDADIPGKMAWFYKPKVVQACIDAGISLELIYSKALFSSENRRQFFANARTLIEITRGGRGVVLSSGAEEVIALRAPYDTANLCTLFGLDPRHGRKFVSAQGISSEEMLKKLASIPEFEKQLKKTGQSNVPEDVEMIESGG</sequence>
<dbReference type="InterPro" id="IPR002738">
    <property type="entry name" value="RNase_P_p30"/>
</dbReference>
<evidence type="ECO:0000256" key="4">
    <source>
        <dbReference type="SAM" id="MobiDB-lite"/>
    </source>
</evidence>
<dbReference type="Pfam" id="PF01876">
    <property type="entry name" value="RNase_P_p30"/>
    <property type="match status" value="1"/>
</dbReference>
<evidence type="ECO:0000313" key="5">
    <source>
        <dbReference type="EMBL" id="KAI1722252.1"/>
    </source>
</evidence>
<comment type="caution">
    <text evidence="5">The sequence shown here is derived from an EMBL/GenBank/DDBJ whole genome shotgun (WGS) entry which is preliminary data.</text>
</comment>
<accession>A0AAD4NC72</accession>